<evidence type="ECO:0000256" key="6">
    <source>
        <dbReference type="ARBA" id="ARBA00023136"/>
    </source>
</evidence>
<feature type="transmembrane region" description="Helical" evidence="7">
    <location>
        <begin position="31"/>
        <end position="46"/>
    </location>
</feature>
<evidence type="ECO:0000256" key="3">
    <source>
        <dbReference type="ARBA" id="ARBA00022519"/>
    </source>
</evidence>
<dbReference type="PANTHER" id="PTHR33362:SF7">
    <property type="entry name" value="SLL1103 PROTEIN"/>
    <property type="match status" value="1"/>
</dbReference>
<reference evidence="9" key="1">
    <citation type="submission" date="2018-05" db="EMBL/GenBank/DDBJ databases">
        <authorList>
            <person name="Lanie J.A."/>
            <person name="Ng W.-L."/>
            <person name="Kazmierczak K.M."/>
            <person name="Andrzejewski T.M."/>
            <person name="Davidsen T.M."/>
            <person name="Wayne K.J."/>
            <person name="Tettelin H."/>
            <person name="Glass J.I."/>
            <person name="Rusch D."/>
            <person name="Podicherti R."/>
            <person name="Tsui H.-C.T."/>
            <person name="Winkler M.E."/>
        </authorList>
    </citation>
    <scope>NUCLEOTIDE SEQUENCE</scope>
</reference>
<feature type="transmembrane region" description="Helical" evidence="7">
    <location>
        <begin position="105"/>
        <end position="138"/>
    </location>
</feature>
<keyword evidence="5 7" id="KW-1133">Transmembrane helix</keyword>
<evidence type="ECO:0000256" key="2">
    <source>
        <dbReference type="ARBA" id="ARBA00022475"/>
    </source>
</evidence>
<dbReference type="InterPro" id="IPR004681">
    <property type="entry name" value="TRAP_DctM"/>
</dbReference>
<dbReference type="Pfam" id="PF06808">
    <property type="entry name" value="DctM"/>
    <property type="match status" value="1"/>
</dbReference>
<evidence type="ECO:0000256" key="5">
    <source>
        <dbReference type="ARBA" id="ARBA00022989"/>
    </source>
</evidence>
<accession>A0A381XKU3</accession>
<gene>
    <name evidence="9" type="ORF">METZ01_LOCUS118074</name>
</gene>
<protein>
    <recommendedName>
        <fullName evidence="8">TRAP C4-dicarboxylate transport system permease DctM subunit domain-containing protein</fullName>
    </recommendedName>
</protein>
<dbReference type="InterPro" id="IPR010656">
    <property type="entry name" value="DctM"/>
</dbReference>
<keyword evidence="3" id="KW-0997">Cell inner membrane</keyword>
<keyword evidence="2" id="KW-1003">Cell membrane</keyword>
<feature type="domain" description="TRAP C4-dicarboxylate transport system permease DctM subunit" evidence="8">
    <location>
        <begin position="3"/>
        <end position="208"/>
    </location>
</feature>
<dbReference type="AlphaFoldDB" id="A0A381XKU3"/>
<name>A0A381XKU3_9ZZZZ</name>
<sequence>MKMVRDILLPVLVVVMVLGSIYGGIASVSEAAGMGVIGVILCTWIRKELKWQLIRESLHQTMTTCGVILWLVFGATALIGVYNLMGGIDFIKNLMTGLPFPPIVILLIMMAILLVLGFFIDWIGIMMLTMPVFVPIVVEMGYDPIWFGILFCMNMQISYLSPPFGPAAFYLKGVAPPEISLQDIYNSLWPFMALQILALAIVMTFPQLALWLPSLAYPS</sequence>
<comment type="subcellular location">
    <subcellularLocation>
        <location evidence="1">Cell inner membrane</location>
        <topology evidence="1">Multi-pass membrane protein</topology>
    </subcellularLocation>
</comment>
<evidence type="ECO:0000259" key="8">
    <source>
        <dbReference type="Pfam" id="PF06808"/>
    </source>
</evidence>
<dbReference type="GO" id="GO:0022857">
    <property type="term" value="F:transmembrane transporter activity"/>
    <property type="evidence" value="ECO:0007669"/>
    <property type="project" value="TreeGrafter"/>
</dbReference>
<evidence type="ECO:0000256" key="7">
    <source>
        <dbReference type="SAM" id="Phobius"/>
    </source>
</evidence>
<dbReference type="GO" id="GO:0005886">
    <property type="term" value="C:plasma membrane"/>
    <property type="evidence" value="ECO:0007669"/>
    <property type="project" value="UniProtKB-SubCell"/>
</dbReference>
<evidence type="ECO:0000256" key="1">
    <source>
        <dbReference type="ARBA" id="ARBA00004429"/>
    </source>
</evidence>
<feature type="transmembrane region" description="Helical" evidence="7">
    <location>
        <begin position="67"/>
        <end position="85"/>
    </location>
</feature>
<dbReference type="EMBL" id="UINC01015501">
    <property type="protein sequence ID" value="SVA65220.1"/>
    <property type="molecule type" value="Genomic_DNA"/>
</dbReference>
<organism evidence="9">
    <name type="scientific">marine metagenome</name>
    <dbReference type="NCBI Taxonomy" id="408172"/>
    <lineage>
        <taxon>unclassified sequences</taxon>
        <taxon>metagenomes</taxon>
        <taxon>ecological metagenomes</taxon>
    </lineage>
</organism>
<evidence type="ECO:0000256" key="4">
    <source>
        <dbReference type="ARBA" id="ARBA00022692"/>
    </source>
</evidence>
<keyword evidence="4 7" id="KW-0812">Transmembrane</keyword>
<keyword evidence="6 7" id="KW-0472">Membrane</keyword>
<proteinExistence type="predicted"/>
<dbReference type="PANTHER" id="PTHR33362">
    <property type="entry name" value="SIALIC ACID TRAP TRANSPORTER PERMEASE PROTEIN SIAT-RELATED"/>
    <property type="match status" value="1"/>
</dbReference>
<feature type="transmembrane region" description="Helical" evidence="7">
    <location>
        <begin position="7"/>
        <end position="25"/>
    </location>
</feature>
<evidence type="ECO:0000313" key="9">
    <source>
        <dbReference type="EMBL" id="SVA65220.1"/>
    </source>
</evidence>
<feature type="transmembrane region" description="Helical" evidence="7">
    <location>
        <begin position="191"/>
        <end position="212"/>
    </location>
</feature>